<name>A0ABQ2X4Z2_9ACTN</name>
<organism evidence="2 3">
    <name type="scientific">Streptomyces lomondensis</name>
    <dbReference type="NCBI Taxonomy" id="68229"/>
    <lineage>
        <taxon>Bacteria</taxon>
        <taxon>Bacillati</taxon>
        <taxon>Actinomycetota</taxon>
        <taxon>Actinomycetes</taxon>
        <taxon>Kitasatosporales</taxon>
        <taxon>Streptomycetaceae</taxon>
        <taxon>Streptomyces</taxon>
    </lineage>
</organism>
<feature type="compositionally biased region" description="Gly residues" evidence="1">
    <location>
        <begin position="86"/>
        <end position="104"/>
    </location>
</feature>
<feature type="compositionally biased region" description="Low complexity" evidence="1">
    <location>
        <begin position="243"/>
        <end position="255"/>
    </location>
</feature>
<feature type="region of interest" description="Disordered" evidence="1">
    <location>
        <begin position="145"/>
        <end position="270"/>
    </location>
</feature>
<comment type="caution">
    <text evidence="2">The sequence shown here is derived from an EMBL/GenBank/DDBJ whole genome shotgun (WGS) entry which is preliminary data.</text>
</comment>
<feature type="compositionally biased region" description="Polar residues" evidence="1">
    <location>
        <begin position="163"/>
        <end position="173"/>
    </location>
</feature>
<proteinExistence type="predicted"/>
<evidence type="ECO:0000313" key="2">
    <source>
        <dbReference type="EMBL" id="GGX00019.1"/>
    </source>
</evidence>
<evidence type="ECO:0000313" key="3">
    <source>
        <dbReference type="Proteomes" id="UP000617743"/>
    </source>
</evidence>
<dbReference type="Proteomes" id="UP000617743">
    <property type="component" value="Unassembled WGS sequence"/>
</dbReference>
<feature type="compositionally biased region" description="Low complexity" evidence="1">
    <location>
        <begin position="190"/>
        <end position="210"/>
    </location>
</feature>
<sequence>MTPGFGGGALLVTGLLVAGGGELVVRGGGLVGCGGGPAVCGGGLVDCGGGLVVCGGGLVTFEGAPVTGGGELVTAGGALLRGGALDGGGAEPGGTALDGGGPEPGGAALDGGRREGGSCPGEPVLVGPERVGPEPVGPELVGPELVGPALVGGPEPAGGVATRTVTGAPNRSSVPAPGSVPVTRARSGGSPSPAYATASPASASRRLASPKVVPARGGTARRSVASKPESASPVVPTGRWIPRAASSTSTRAIRSSFREAGRTTTTSERS</sequence>
<keyword evidence="3" id="KW-1185">Reference proteome</keyword>
<evidence type="ECO:0000256" key="1">
    <source>
        <dbReference type="SAM" id="MobiDB-lite"/>
    </source>
</evidence>
<feature type="region of interest" description="Disordered" evidence="1">
    <location>
        <begin position="86"/>
        <end position="123"/>
    </location>
</feature>
<gene>
    <name evidence="2" type="ORF">GCM10010383_32410</name>
</gene>
<accession>A0ABQ2X4Z2</accession>
<protein>
    <submittedName>
        <fullName evidence="2">Uncharacterized protein</fullName>
    </submittedName>
</protein>
<reference evidence="3" key="1">
    <citation type="journal article" date="2019" name="Int. J. Syst. Evol. Microbiol.">
        <title>The Global Catalogue of Microorganisms (GCM) 10K type strain sequencing project: providing services to taxonomists for standard genome sequencing and annotation.</title>
        <authorList>
            <consortium name="The Broad Institute Genomics Platform"/>
            <consortium name="The Broad Institute Genome Sequencing Center for Infectious Disease"/>
            <person name="Wu L."/>
            <person name="Ma J."/>
        </authorList>
    </citation>
    <scope>NUCLEOTIDE SEQUENCE [LARGE SCALE GENOMIC DNA]</scope>
    <source>
        <strain evidence="3">JCM 4866</strain>
    </source>
</reference>
<dbReference type="EMBL" id="BMWC01000004">
    <property type="protein sequence ID" value="GGX00019.1"/>
    <property type="molecule type" value="Genomic_DNA"/>
</dbReference>